<accession>I3CB41</accession>
<keyword evidence="4" id="KW-0378">Hydrolase</keyword>
<reference evidence="11 12" key="1">
    <citation type="submission" date="2012-02" db="EMBL/GenBank/DDBJ databases">
        <title>Improved High-Quality Draft genome of Joostella marina DSM 19592.</title>
        <authorList>
            <consortium name="US DOE Joint Genome Institute (JGI-PGF)"/>
            <person name="Lucas S."/>
            <person name="Copeland A."/>
            <person name="Lapidus A."/>
            <person name="Bruce D."/>
            <person name="Goodwin L."/>
            <person name="Pitluck S."/>
            <person name="Peters L."/>
            <person name="Chertkov O."/>
            <person name="Ovchinnikova G."/>
            <person name="Kyrpides N."/>
            <person name="Mavromatis K."/>
            <person name="Detter J.C."/>
            <person name="Han C."/>
            <person name="Land M."/>
            <person name="Hauser L."/>
            <person name="Markowitz V."/>
            <person name="Cheng J.-F."/>
            <person name="Hugenholtz P."/>
            <person name="Woyke T."/>
            <person name="Wu D."/>
            <person name="Tindall B."/>
            <person name="Brambilla E."/>
            <person name="Klenk H.-P."/>
            <person name="Eisen J.A."/>
        </authorList>
    </citation>
    <scope>NUCLEOTIDE SEQUENCE [LARGE SCALE GENOMIC DNA]</scope>
    <source>
        <strain evidence="11 12">DSM 19592</strain>
    </source>
</reference>
<dbReference type="GO" id="GO:0030203">
    <property type="term" value="P:glycosaminoglycan metabolic process"/>
    <property type="evidence" value="ECO:0007669"/>
    <property type="project" value="TreeGrafter"/>
</dbReference>
<evidence type="ECO:0000256" key="2">
    <source>
        <dbReference type="ARBA" id="ARBA00006285"/>
    </source>
</evidence>
<dbReference type="HOGENOM" id="CLU_007082_5_0_10"/>
<name>I3CB41_9FLAO</name>
<feature type="active site" description="Proton donor" evidence="6">
    <location>
        <position position="327"/>
    </location>
</feature>
<evidence type="ECO:0000256" key="6">
    <source>
        <dbReference type="PIRSR" id="PIRSR625705-1"/>
    </source>
</evidence>
<evidence type="ECO:0000256" key="5">
    <source>
        <dbReference type="ARBA" id="ARBA00023295"/>
    </source>
</evidence>
<comment type="catalytic activity">
    <reaction evidence="1">
        <text>Hydrolysis of terminal non-reducing N-acetyl-D-hexosamine residues in N-acetyl-beta-D-hexosaminides.</text>
        <dbReference type="EC" id="3.2.1.52"/>
    </reaction>
</comment>
<dbReference type="SUPFAM" id="SSF55545">
    <property type="entry name" value="beta-N-acetylhexosaminidase-like domain"/>
    <property type="match status" value="1"/>
</dbReference>
<dbReference type="InterPro" id="IPR015883">
    <property type="entry name" value="Glyco_hydro_20_cat"/>
</dbReference>
<dbReference type="STRING" id="926559.JoomaDRAFT_3906"/>
<dbReference type="PRINTS" id="PR00738">
    <property type="entry name" value="GLHYDRLASE20"/>
</dbReference>
<evidence type="ECO:0000313" key="12">
    <source>
        <dbReference type="Proteomes" id="UP000004690"/>
    </source>
</evidence>
<dbReference type="Pfam" id="PF13290">
    <property type="entry name" value="CHB_HEX_C_1"/>
    <property type="match status" value="1"/>
</dbReference>
<dbReference type="CDD" id="cd06563">
    <property type="entry name" value="GH20_chitobiase-like"/>
    <property type="match status" value="1"/>
</dbReference>
<dbReference type="InterPro" id="IPR011658">
    <property type="entry name" value="PA14_dom"/>
</dbReference>
<dbReference type="InterPro" id="IPR029018">
    <property type="entry name" value="Hex-like_dom2"/>
</dbReference>
<dbReference type="EMBL" id="JH651379">
    <property type="protein sequence ID" value="EIJ40834.1"/>
    <property type="molecule type" value="Genomic_DNA"/>
</dbReference>
<evidence type="ECO:0000259" key="9">
    <source>
        <dbReference type="Pfam" id="PF07691"/>
    </source>
</evidence>
<dbReference type="GO" id="GO:0005975">
    <property type="term" value="P:carbohydrate metabolic process"/>
    <property type="evidence" value="ECO:0007669"/>
    <property type="project" value="InterPro"/>
</dbReference>
<dbReference type="InterPro" id="IPR017853">
    <property type="entry name" value="GH"/>
</dbReference>
<sequence>MNLKYLLLFLIVCISCKNTNKETAINTNTYITPKPQYLVKKEGTFTINNNTSFSFSDEKSKAIASFFIDKIKGYTGIELTIAENKPEKNTIYLKLNDSLSINNEGYNLTIDSKNILVEAKTHQGLFYGMQSVLQLIPLVSEEEKNTITSVAIPTIEVEDEPTFSWRGIHLDVSRHFFSVEEIKKQLDVLALFKINKFHWHLTDDQGWRIEIKKYPELTEKGIRVDGTSKEKEFYTQEQIKEVVAYAQERFIDVIPEIETPGHAVAALSAYPELACNDKENYQPRELWGIDYNIFCAGKENVFSFIKDVYNELIPLFPYKYYHVGGDEAPKKRWENCPLCQKRMQENGLKNEAELQSYFIARVEKILQEHDKIMIGWDEILEGGITPTTNIMSWQGEEGGIKAANAGHDVIMTPTAYSYLNFHQGDYRVEPMAHGSYIPLEKVYNYNPIPEEIQEDKEKHILGMQGNHWTEYAYEGKDIEYYAYPRIIAIAELTWSGENTKSYNDFLVRLDNLYPTLDFYNINYHIPLPEGPTANNIAFIDSVSLEFNTTHPVKMVYTLDGSLPTPESEVYKNPLTFTEDTKINIASVLSTGKISTIRKLQVKKVSLKAPSSVDNLASGLVMKTIKGHFEDASAITGTPSNPKIIKNIQDANVTFDWGKDIDTTQFKAVFLKGFVDIPEDGVYYFASKQEKVKIADSLIIDPEYTLKRFPLEGTIALKKGKHPIEIVYINNVIKGWASDWNTVEVTYRKADETEYKAIDSTMIFH</sequence>
<dbReference type="SUPFAM" id="SSF56988">
    <property type="entry name" value="Anthrax protective antigen"/>
    <property type="match status" value="1"/>
</dbReference>
<dbReference type="Pfam" id="PF02838">
    <property type="entry name" value="Glyco_hydro_20b"/>
    <property type="match status" value="1"/>
</dbReference>
<feature type="domain" description="Glycoside hydrolase family 20 catalytic" evidence="7">
    <location>
        <begin position="163"/>
        <end position="496"/>
    </location>
</feature>
<dbReference type="AlphaFoldDB" id="I3CB41"/>
<keyword evidence="5" id="KW-0326">Glycosidase</keyword>
<proteinExistence type="inferred from homology"/>
<gene>
    <name evidence="11" type="ORF">JoomaDRAFT_3906</name>
</gene>
<dbReference type="Gene3D" id="3.20.20.80">
    <property type="entry name" value="Glycosidases"/>
    <property type="match status" value="1"/>
</dbReference>
<dbReference type="EC" id="3.2.1.52" evidence="3"/>
<evidence type="ECO:0000259" key="7">
    <source>
        <dbReference type="Pfam" id="PF00728"/>
    </source>
</evidence>
<dbReference type="SUPFAM" id="SSF51445">
    <property type="entry name" value="(Trans)glycosidases"/>
    <property type="match status" value="1"/>
</dbReference>
<evidence type="ECO:0000256" key="1">
    <source>
        <dbReference type="ARBA" id="ARBA00001231"/>
    </source>
</evidence>
<dbReference type="Pfam" id="PF07691">
    <property type="entry name" value="PA14"/>
    <property type="match status" value="1"/>
</dbReference>
<keyword evidence="12" id="KW-1185">Reference proteome</keyword>
<evidence type="ECO:0000256" key="4">
    <source>
        <dbReference type="ARBA" id="ARBA00022801"/>
    </source>
</evidence>
<organism evidence="11 12">
    <name type="scientific">Galbibacter orientalis DSM 19592</name>
    <dbReference type="NCBI Taxonomy" id="926559"/>
    <lineage>
        <taxon>Bacteria</taxon>
        <taxon>Pseudomonadati</taxon>
        <taxon>Bacteroidota</taxon>
        <taxon>Flavobacteriia</taxon>
        <taxon>Flavobacteriales</taxon>
        <taxon>Flavobacteriaceae</taxon>
        <taxon>Galbibacter</taxon>
    </lineage>
</organism>
<evidence type="ECO:0000259" key="8">
    <source>
        <dbReference type="Pfam" id="PF02838"/>
    </source>
</evidence>
<feature type="domain" description="Beta-hexosaminidase bacterial type N-terminal" evidence="8">
    <location>
        <begin position="29"/>
        <end position="159"/>
    </location>
</feature>
<dbReference type="GO" id="GO:0004563">
    <property type="term" value="F:beta-N-acetylhexosaminidase activity"/>
    <property type="evidence" value="ECO:0007669"/>
    <property type="project" value="UniProtKB-EC"/>
</dbReference>
<comment type="similarity">
    <text evidence="2">Belongs to the glycosyl hydrolase 20 family.</text>
</comment>
<dbReference type="PANTHER" id="PTHR22600:SF57">
    <property type="entry name" value="BETA-N-ACETYLHEXOSAMINIDASE"/>
    <property type="match status" value="1"/>
</dbReference>
<feature type="domain" description="PA14" evidence="9">
    <location>
        <begin position="637"/>
        <end position="751"/>
    </location>
</feature>
<dbReference type="InterPro" id="IPR059177">
    <property type="entry name" value="GH29D-like_dom"/>
</dbReference>
<dbReference type="Proteomes" id="UP000004690">
    <property type="component" value="Unassembled WGS sequence"/>
</dbReference>
<dbReference type="OrthoDB" id="9763537at2"/>
<evidence type="ECO:0000256" key="3">
    <source>
        <dbReference type="ARBA" id="ARBA00012663"/>
    </source>
</evidence>
<feature type="domain" description="GH29D-like beta-sandwich" evidence="10">
    <location>
        <begin position="541"/>
        <end position="592"/>
    </location>
</feature>
<evidence type="ECO:0000313" key="11">
    <source>
        <dbReference type="EMBL" id="EIJ40834.1"/>
    </source>
</evidence>
<protein>
    <recommendedName>
        <fullName evidence="3">beta-N-acetylhexosaminidase</fullName>
        <ecNumber evidence="3">3.2.1.52</ecNumber>
    </recommendedName>
</protein>
<dbReference type="Pfam" id="PF00728">
    <property type="entry name" value="Glyco_hydro_20"/>
    <property type="match status" value="1"/>
</dbReference>
<dbReference type="InterPro" id="IPR015882">
    <property type="entry name" value="HEX_bac_N"/>
</dbReference>
<dbReference type="InterPro" id="IPR025705">
    <property type="entry name" value="Beta_hexosaminidase_sua/sub"/>
</dbReference>
<dbReference type="PANTHER" id="PTHR22600">
    <property type="entry name" value="BETA-HEXOSAMINIDASE"/>
    <property type="match status" value="1"/>
</dbReference>
<dbReference type="Gene3D" id="3.30.379.10">
    <property type="entry name" value="Chitobiase/beta-hexosaminidase domain 2-like"/>
    <property type="match status" value="1"/>
</dbReference>
<dbReference type="RefSeq" id="WP_008615448.1">
    <property type="nucleotide sequence ID" value="NZ_JH651379.1"/>
</dbReference>
<dbReference type="eggNOG" id="COG3525">
    <property type="taxonomic scope" value="Bacteria"/>
</dbReference>
<dbReference type="GO" id="GO:0016020">
    <property type="term" value="C:membrane"/>
    <property type="evidence" value="ECO:0007669"/>
    <property type="project" value="TreeGrafter"/>
</dbReference>
<evidence type="ECO:0000259" key="10">
    <source>
        <dbReference type="Pfam" id="PF13290"/>
    </source>
</evidence>